<proteinExistence type="inferred from homology"/>
<dbReference type="Gene3D" id="3.90.105.10">
    <property type="entry name" value="Molybdopterin biosynthesis moea protein, domain 2"/>
    <property type="match status" value="1"/>
</dbReference>
<dbReference type="InterPro" id="IPR036425">
    <property type="entry name" value="MoaB/Mog-like_dom_sf"/>
</dbReference>
<dbReference type="SUPFAM" id="SSF63882">
    <property type="entry name" value="MoeA N-terminal region -like"/>
    <property type="match status" value="1"/>
</dbReference>
<evidence type="ECO:0000313" key="9">
    <source>
        <dbReference type="Proteomes" id="UP001597033"/>
    </source>
</evidence>
<feature type="domain" description="MoaB/Mog" evidence="7">
    <location>
        <begin position="186"/>
        <end position="323"/>
    </location>
</feature>
<dbReference type="InterPro" id="IPR005110">
    <property type="entry name" value="MoeA_linker/N"/>
</dbReference>
<dbReference type="RefSeq" id="WP_162375551.1">
    <property type="nucleotide sequence ID" value="NZ_JBHTKN010000003.1"/>
</dbReference>
<protein>
    <recommendedName>
        <fullName evidence="6">Molybdopterin molybdenumtransferase</fullName>
        <ecNumber evidence="6">2.10.1.1</ecNumber>
    </recommendedName>
</protein>
<name>A0ABW3LWZ3_9GAMM</name>
<dbReference type="Gene3D" id="2.170.190.11">
    <property type="entry name" value="Molybdopterin biosynthesis moea protein, domain 3"/>
    <property type="match status" value="1"/>
</dbReference>
<keyword evidence="6" id="KW-0479">Metal-binding</keyword>
<dbReference type="NCBIfam" id="TIGR00177">
    <property type="entry name" value="molyb_syn"/>
    <property type="match status" value="1"/>
</dbReference>
<dbReference type="EC" id="2.10.1.1" evidence="6"/>
<dbReference type="InterPro" id="IPR001453">
    <property type="entry name" value="MoaB/Mog_dom"/>
</dbReference>
<dbReference type="CDD" id="cd00887">
    <property type="entry name" value="MoeA"/>
    <property type="match status" value="1"/>
</dbReference>
<evidence type="ECO:0000256" key="4">
    <source>
        <dbReference type="ARBA" id="ARBA00023150"/>
    </source>
</evidence>
<comment type="caution">
    <text evidence="8">The sequence shown here is derived from an EMBL/GenBank/DDBJ whole genome shotgun (WGS) entry which is preliminary data.</text>
</comment>
<accession>A0ABW3LWZ3</accession>
<dbReference type="InterPro" id="IPR036135">
    <property type="entry name" value="MoeA_linker/N_sf"/>
</dbReference>
<comment type="cofactor">
    <cofactor evidence="6">
        <name>Mg(2+)</name>
        <dbReference type="ChEBI" id="CHEBI:18420"/>
    </cofactor>
</comment>
<dbReference type="PANTHER" id="PTHR10192">
    <property type="entry name" value="MOLYBDOPTERIN BIOSYNTHESIS PROTEIN"/>
    <property type="match status" value="1"/>
</dbReference>
<dbReference type="SMART" id="SM00852">
    <property type="entry name" value="MoCF_biosynth"/>
    <property type="match status" value="1"/>
</dbReference>
<dbReference type="PANTHER" id="PTHR10192:SF5">
    <property type="entry name" value="GEPHYRIN"/>
    <property type="match status" value="1"/>
</dbReference>
<evidence type="ECO:0000256" key="6">
    <source>
        <dbReference type="RuleBase" id="RU365090"/>
    </source>
</evidence>
<evidence type="ECO:0000256" key="3">
    <source>
        <dbReference type="ARBA" id="ARBA00010763"/>
    </source>
</evidence>
<comment type="similarity">
    <text evidence="3 6">Belongs to the MoeA family.</text>
</comment>
<dbReference type="InterPro" id="IPR036688">
    <property type="entry name" value="MoeA_C_domain_IV_sf"/>
</dbReference>
<evidence type="ECO:0000256" key="1">
    <source>
        <dbReference type="ARBA" id="ARBA00002901"/>
    </source>
</evidence>
<keyword evidence="6" id="KW-0808">Transferase</keyword>
<dbReference type="InterPro" id="IPR005111">
    <property type="entry name" value="MoeA_C_domain_IV"/>
</dbReference>
<dbReference type="Pfam" id="PF03453">
    <property type="entry name" value="MoeA_N"/>
    <property type="match status" value="1"/>
</dbReference>
<organism evidence="8 9">
    <name type="scientific">Pseudoxanthomonas kaohsiungensis</name>
    <dbReference type="NCBI Taxonomy" id="283923"/>
    <lineage>
        <taxon>Bacteria</taxon>
        <taxon>Pseudomonadati</taxon>
        <taxon>Pseudomonadota</taxon>
        <taxon>Gammaproteobacteria</taxon>
        <taxon>Lysobacterales</taxon>
        <taxon>Lysobacteraceae</taxon>
        <taxon>Pseudoxanthomonas</taxon>
    </lineage>
</organism>
<dbReference type="Proteomes" id="UP001597033">
    <property type="component" value="Unassembled WGS sequence"/>
</dbReference>
<comment type="catalytic activity">
    <reaction evidence="5">
        <text>adenylyl-molybdopterin + molybdate = Mo-molybdopterin + AMP + H(+)</text>
        <dbReference type="Rhea" id="RHEA:35047"/>
        <dbReference type="ChEBI" id="CHEBI:15378"/>
        <dbReference type="ChEBI" id="CHEBI:36264"/>
        <dbReference type="ChEBI" id="CHEBI:62727"/>
        <dbReference type="ChEBI" id="CHEBI:71302"/>
        <dbReference type="ChEBI" id="CHEBI:456215"/>
        <dbReference type="EC" id="2.10.1.1"/>
    </reaction>
</comment>
<dbReference type="EMBL" id="JBHTKN010000003">
    <property type="protein sequence ID" value="MFD1041894.1"/>
    <property type="molecule type" value="Genomic_DNA"/>
</dbReference>
<evidence type="ECO:0000259" key="7">
    <source>
        <dbReference type="SMART" id="SM00852"/>
    </source>
</evidence>
<comment type="pathway">
    <text evidence="2 6">Cofactor biosynthesis; molybdopterin biosynthesis.</text>
</comment>
<dbReference type="NCBIfam" id="NF045515">
    <property type="entry name" value="Glp_gephyrin"/>
    <property type="match status" value="1"/>
</dbReference>
<dbReference type="SUPFAM" id="SSF53218">
    <property type="entry name" value="Molybdenum cofactor biosynthesis proteins"/>
    <property type="match status" value="1"/>
</dbReference>
<gene>
    <name evidence="8" type="primary">glp</name>
    <name evidence="8" type="ORF">ACFQ2N_05970</name>
</gene>
<comment type="function">
    <text evidence="1 6">Catalyzes the insertion of molybdate into adenylated molybdopterin with the concomitant release of AMP.</text>
</comment>
<keyword evidence="6" id="KW-0500">Molybdenum</keyword>
<evidence type="ECO:0000256" key="2">
    <source>
        <dbReference type="ARBA" id="ARBA00005046"/>
    </source>
</evidence>
<dbReference type="Gene3D" id="3.40.980.10">
    <property type="entry name" value="MoaB/Mog-like domain"/>
    <property type="match status" value="1"/>
</dbReference>
<dbReference type="InterPro" id="IPR038987">
    <property type="entry name" value="MoeA-like"/>
</dbReference>
<evidence type="ECO:0000256" key="5">
    <source>
        <dbReference type="ARBA" id="ARBA00047317"/>
    </source>
</evidence>
<dbReference type="Gene3D" id="2.40.340.10">
    <property type="entry name" value="MoeA, C-terminal, domain IV"/>
    <property type="match status" value="1"/>
</dbReference>
<sequence length="407" mass="42877">MDHADFPTRISLDEALAIIGQVSAARRPAAERVPTSRADGRVLAADVVAPVALPGFDNSAMDGFALRHADLHPDAATALRLAGEQFAGRDLGLAPATGQCVRITTGAPMPEGTDTVLIKESAVLDGDTVLVPAGLARGANVRRRAEDVQVGDVVLHAGQVLTPARIGLAASLGIDRLAVSPRPTVAVFASGDELVEPGLPLQPGQVYNSNRDQLMAQLRGLGLEPVAWPTLPDDPARIAAVLDDAVDSFDVVVTCGGVSAGEKDHLPPWLRARGRIHFWKVRMRPGMPVLFGQAGRALVLGLPGNPVSVLATFTLLGRAVLDGLQGRSEPRTRWRACLSAPWRKRHERLELLRGQLGQGDGAGLQVLPNPADGSHRLRAASGSDVLIVLDEGVRDYAAGDLVEVVPL</sequence>
<dbReference type="Pfam" id="PF03454">
    <property type="entry name" value="MoeA_C"/>
    <property type="match status" value="1"/>
</dbReference>
<evidence type="ECO:0000313" key="8">
    <source>
        <dbReference type="EMBL" id="MFD1041894.1"/>
    </source>
</evidence>
<dbReference type="SUPFAM" id="SSF63867">
    <property type="entry name" value="MoeA C-terminal domain-like"/>
    <property type="match status" value="1"/>
</dbReference>
<keyword evidence="4 6" id="KW-0501">Molybdenum cofactor biosynthesis</keyword>
<reference evidence="9" key="1">
    <citation type="journal article" date="2019" name="Int. J. Syst. Evol. Microbiol.">
        <title>The Global Catalogue of Microorganisms (GCM) 10K type strain sequencing project: providing services to taxonomists for standard genome sequencing and annotation.</title>
        <authorList>
            <consortium name="The Broad Institute Genomics Platform"/>
            <consortium name="The Broad Institute Genome Sequencing Center for Infectious Disease"/>
            <person name="Wu L."/>
            <person name="Ma J."/>
        </authorList>
    </citation>
    <scope>NUCLEOTIDE SEQUENCE [LARGE SCALE GENOMIC DNA]</scope>
    <source>
        <strain evidence="9">CCUG 55854</strain>
    </source>
</reference>
<keyword evidence="9" id="KW-1185">Reference proteome</keyword>
<dbReference type="Pfam" id="PF00994">
    <property type="entry name" value="MoCF_biosynth"/>
    <property type="match status" value="1"/>
</dbReference>
<keyword evidence="6" id="KW-0460">Magnesium</keyword>